<dbReference type="Proteomes" id="UP000041770">
    <property type="component" value="Unassembled WGS sequence"/>
</dbReference>
<dbReference type="AlphaFoldDB" id="A0A655XJ99"/>
<name>A0A655XJ99_VIBCL</name>
<accession>A0A655XJ99</accession>
<dbReference type="EMBL" id="CWQY01000003">
    <property type="protein sequence ID" value="CSC13531.1"/>
    <property type="molecule type" value="Genomic_DNA"/>
</dbReference>
<protein>
    <submittedName>
        <fullName evidence="1">Uncharacterized protein</fullName>
    </submittedName>
</protein>
<gene>
    <name evidence="1" type="ORF">ERS013200_00632</name>
</gene>
<organism evidence="1 2">
    <name type="scientific">Vibrio cholerae</name>
    <dbReference type="NCBI Taxonomy" id="666"/>
    <lineage>
        <taxon>Bacteria</taxon>
        <taxon>Pseudomonadati</taxon>
        <taxon>Pseudomonadota</taxon>
        <taxon>Gammaproteobacteria</taxon>
        <taxon>Vibrionales</taxon>
        <taxon>Vibrionaceae</taxon>
        <taxon>Vibrio</taxon>
    </lineage>
</organism>
<reference evidence="1 2" key="1">
    <citation type="submission" date="2015-07" db="EMBL/GenBank/DDBJ databases">
        <authorList>
            <consortium name="Pathogen Informatics"/>
        </authorList>
    </citation>
    <scope>NUCLEOTIDE SEQUENCE [LARGE SCALE GENOMIC DNA]</scope>
    <source>
        <strain evidence="1 2">A316</strain>
    </source>
</reference>
<proteinExistence type="predicted"/>
<evidence type="ECO:0000313" key="1">
    <source>
        <dbReference type="EMBL" id="CSC13531.1"/>
    </source>
</evidence>
<sequence length="62" mass="7034">MNPCNQSGHQAIRRRICLSRPGFQNQSTVHRGKYPTAASRLQTTLAFCWRFLIAESLNVSTL</sequence>
<evidence type="ECO:0000313" key="2">
    <source>
        <dbReference type="Proteomes" id="UP000041770"/>
    </source>
</evidence>